<evidence type="ECO:0000313" key="6">
    <source>
        <dbReference type="Proteomes" id="UP000290172"/>
    </source>
</evidence>
<dbReference type="Gene3D" id="1.10.10.10">
    <property type="entry name" value="Winged helix-like DNA-binding domain superfamily/Winged helix DNA-binding domain"/>
    <property type="match status" value="1"/>
</dbReference>
<reference evidence="5 6" key="1">
    <citation type="submission" date="2017-10" db="EMBL/GenBank/DDBJ databases">
        <title>Genomics of the genus Arcobacter.</title>
        <authorList>
            <person name="Perez-Cataluna A."/>
            <person name="Figueras M.J."/>
        </authorList>
    </citation>
    <scope>NUCLEOTIDE SEQUENCE [LARGE SCALE GENOMIC DNA]</scope>
    <source>
        <strain evidence="5 6">CECT 8993</strain>
    </source>
</reference>
<comment type="caution">
    <text evidence="5">The sequence shown here is derived from an EMBL/GenBank/DDBJ whole genome shotgun (WGS) entry which is preliminary data.</text>
</comment>
<dbReference type="SMART" id="SM00347">
    <property type="entry name" value="HTH_MARR"/>
    <property type="match status" value="1"/>
</dbReference>
<name>A0A4Q0YJK2_9BACT</name>
<evidence type="ECO:0000256" key="2">
    <source>
        <dbReference type="ARBA" id="ARBA00023125"/>
    </source>
</evidence>
<evidence type="ECO:0000313" key="5">
    <source>
        <dbReference type="EMBL" id="RXJ69389.1"/>
    </source>
</evidence>
<evidence type="ECO:0000256" key="1">
    <source>
        <dbReference type="ARBA" id="ARBA00023015"/>
    </source>
</evidence>
<keyword evidence="1" id="KW-0805">Transcription regulation</keyword>
<dbReference type="Proteomes" id="UP000290172">
    <property type="component" value="Unassembled WGS sequence"/>
</dbReference>
<dbReference type="PANTHER" id="PTHR42756:SF1">
    <property type="entry name" value="TRANSCRIPTIONAL REPRESSOR OF EMRAB OPERON"/>
    <property type="match status" value="1"/>
</dbReference>
<dbReference type="InterPro" id="IPR036388">
    <property type="entry name" value="WH-like_DNA-bd_sf"/>
</dbReference>
<proteinExistence type="predicted"/>
<dbReference type="InterPro" id="IPR000835">
    <property type="entry name" value="HTH_MarR-typ"/>
</dbReference>
<dbReference type="InterPro" id="IPR036390">
    <property type="entry name" value="WH_DNA-bd_sf"/>
</dbReference>
<dbReference type="SUPFAM" id="SSF46785">
    <property type="entry name" value="Winged helix' DNA-binding domain"/>
    <property type="match status" value="1"/>
</dbReference>
<dbReference type="Pfam" id="PF01047">
    <property type="entry name" value="MarR"/>
    <property type="match status" value="1"/>
</dbReference>
<dbReference type="GO" id="GO:0003700">
    <property type="term" value="F:DNA-binding transcription factor activity"/>
    <property type="evidence" value="ECO:0007669"/>
    <property type="project" value="InterPro"/>
</dbReference>
<feature type="domain" description="HTH marR-type" evidence="4">
    <location>
        <begin position="1"/>
        <end position="126"/>
    </location>
</feature>
<protein>
    <submittedName>
        <fullName evidence="5">MarR family transcriptional regulator</fullName>
    </submittedName>
</protein>
<dbReference type="AlphaFoldDB" id="A0A4Q0YJK2"/>
<dbReference type="GO" id="GO:0003677">
    <property type="term" value="F:DNA binding"/>
    <property type="evidence" value="ECO:0007669"/>
    <property type="project" value="UniProtKB-KW"/>
</dbReference>
<dbReference type="PANTHER" id="PTHR42756">
    <property type="entry name" value="TRANSCRIPTIONAL REGULATOR, MARR"/>
    <property type="match status" value="1"/>
</dbReference>
<sequence length="137" mass="16013">MVENHLLFTKKVYEQLADRELSSGQPKILEYLYEHNGSVQKEIALACIIEPATVTSLLYRMEKSGMIERKTQDGNRRSLYVFLTEKGKEEARYVKKAFNTLSNLALNNFTNKEKEQFIEYLVRVNKNLKEVSLNFDK</sequence>
<accession>A0A4Q0YJK2</accession>
<dbReference type="PROSITE" id="PS50995">
    <property type="entry name" value="HTH_MARR_2"/>
    <property type="match status" value="1"/>
</dbReference>
<keyword evidence="2" id="KW-0238">DNA-binding</keyword>
<gene>
    <name evidence="5" type="ORF">CRV08_04720</name>
</gene>
<evidence type="ECO:0000259" key="4">
    <source>
        <dbReference type="PROSITE" id="PS50995"/>
    </source>
</evidence>
<evidence type="ECO:0000256" key="3">
    <source>
        <dbReference type="ARBA" id="ARBA00023163"/>
    </source>
</evidence>
<keyword evidence="3" id="KW-0804">Transcription</keyword>
<organism evidence="5 6">
    <name type="scientific">Halarcobacter ebronensis</name>
    <dbReference type="NCBI Taxonomy" id="1462615"/>
    <lineage>
        <taxon>Bacteria</taxon>
        <taxon>Pseudomonadati</taxon>
        <taxon>Campylobacterota</taxon>
        <taxon>Epsilonproteobacteria</taxon>
        <taxon>Campylobacterales</taxon>
        <taxon>Arcobacteraceae</taxon>
        <taxon>Halarcobacter</taxon>
    </lineage>
</organism>
<dbReference type="PRINTS" id="PR00598">
    <property type="entry name" value="HTHMARR"/>
</dbReference>
<dbReference type="EMBL" id="PDKJ01000003">
    <property type="protein sequence ID" value="RXJ69389.1"/>
    <property type="molecule type" value="Genomic_DNA"/>
</dbReference>